<dbReference type="EMBL" id="JBIMZQ010000007">
    <property type="protein sequence ID" value="KAL3670203.1"/>
    <property type="molecule type" value="Genomic_DNA"/>
</dbReference>
<accession>A0ABD3FTJ0</accession>
<dbReference type="AlphaFoldDB" id="A0ABD3FTJ0"/>
<feature type="region of interest" description="Disordered" evidence="1">
    <location>
        <begin position="96"/>
        <end position="124"/>
    </location>
</feature>
<evidence type="ECO:0000313" key="3">
    <source>
        <dbReference type="Proteomes" id="UP001632037"/>
    </source>
</evidence>
<gene>
    <name evidence="2" type="ORF">V7S43_004516</name>
</gene>
<feature type="compositionally biased region" description="Acidic residues" evidence="1">
    <location>
        <begin position="96"/>
        <end position="115"/>
    </location>
</feature>
<name>A0ABD3FTJ0_9STRA</name>
<organism evidence="2 3">
    <name type="scientific">Phytophthora oleae</name>
    <dbReference type="NCBI Taxonomy" id="2107226"/>
    <lineage>
        <taxon>Eukaryota</taxon>
        <taxon>Sar</taxon>
        <taxon>Stramenopiles</taxon>
        <taxon>Oomycota</taxon>
        <taxon>Peronosporomycetes</taxon>
        <taxon>Peronosporales</taxon>
        <taxon>Peronosporaceae</taxon>
        <taxon>Phytophthora</taxon>
    </lineage>
</organism>
<proteinExistence type="predicted"/>
<comment type="caution">
    <text evidence="2">The sequence shown here is derived from an EMBL/GenBank/DDBJ whole genome shotgun (WGS) entry which is preliminary data.</text>
</comment>
<evidence type="ECO:0000313" key="2">
    <source>
        <dbReference type="EMBL" id="KAL3670203.1"/>
    </source>
</evidence>
<keyword evidence="3" id="KW-1185">Reference proteome</keyword>
<sequence>MEPRPVFELNTQQAISSILLKPRWWIKFQDPEIRQKWWNEIEQQLLLKTFDQSLPVWGHGQMPLDYLDALLKEESGPEKHAKLREWLKGILTEFGMDAESDSDESVEEEAEEEGGQEQKDSAQLSAEEKRLLVLKQEVESKPSYPTLKWTFNQLVRGTREIEYTSY</sequence>
<reference evidence="2 3" key="1">
    <citation type="submission" date="2024-09" db="EMBL/GenBank/DDBJ databases">
        <title>Genome sequencing and assembly of Phytophthora oleae, isolate VK10A, causative agent of rot of olive drupes.</title>
        <authorList>
            <person name="Conti Taguali S."/>
            <person name="Riolo M."/>
            <person name="La Spada F."/>
            <person name="Cacciola S.O."/>
            <person name="Dionisio G."/>
        </authorList>
    </citation>
    <scope>NUCLEOTIDE SEQUENCE [LARGE SCALE GENOMIC DNA]</scope>
    <source>
        <strain evidence="2 3">VK10A</strain>
    </source>
</reference>
<dbReference type="Proteomes" id="UP001632037">
    <property type="component" value="Unassembled WGS sequence"/>
</dbReference>
<evidence type="ECO:0000256" key="1">
    <source>
        <dbReference type="SAM" id="MobiDB-lite"/>
    </source>
</evidence>
<protein>
    <submittedName>
        <fullName evidence="2">Uncharacterized protein</fullName>
    </submittedName>
</protein>